<feature type="domain" description="Anamorsin N-terminal" evidence="12">
    <location>
        <begin position="23"/>
        <end position="155"/>
    </location>
</feature>
<dbReference type="GO" id="GO:0005758">
    <property type="term" value="C:mitochondrial intermembrane space"/>
    <property type="evidence" value="ECO:0007669"/>
    <property type="project" value="UniProtKB-SubCell"/>
</dbReference>
<comment type="subcellular location">
    <subcellularLocation>
        <location evidence="10">Cytoplasm</location>
    </subcellularLocation>
    <subcellularLocation>
        <location evidence="10">Mitochondrion intermembrane space</location>
    </subcellularLocation>
</comment>
<feature type="binding site" evidence="10">
    <location>
        <position position="234"/>
    </location>
    <ligand>
        <name>[2Fe-2S] cluster</name>
        <dbReference type="ChEBI" id="CHEBI:190135"/>
    </ligand>
</feature>
<dbReference type="Gene3D" id="3.40.50.150">
    <property type="entry name" value="Vaccinia Virus protein VP39"/>
    <property type="match status" value="1"/>
</dbReference>
<comment type="domain">
    <text evidence="10">The twin Cx2C motifs are involved in the recognition by the mitochondrial MIA40-ERV1 disulfide relay system. The formation of 2 disulfide bonds in the Cx2C motifs through dithiol/disulfide exchange reactions effectively traps the protein in the mitochondrial intermembrane space.</text>
</comment>
<sequence>MDFSKELFTQLLKHKGFQEAKGSVLLLWSKDNPQENVEESAVYLRANIGEAKMLQPGNVEHILSHNRVIGRSSVAAALFNMLPPFGLNLSDLLLEDIFHKLKHKGLLFILGQEKSASKLILAGFTNICEIESMEYKGKRMLLYSCEKPNFELGSSAQLKGVDSKTSQLCFTEEQLGEIDNCNGNLAEILDEEPYGDYMDPDELLEEIDLVKPTAESLKVCGTTGKRKACKDCSCGLAEELEVEKGGVKSTVKTEIKSSCGSCYLGDAFRCASCPYLGMPAFKPGEKIVLSDRQLAPDL</sequence>
<comment type="domain">
    <text evidence="10">The N-terminal domain has structural similarity with S-adenosyl-L-methionine-dependent methyltransferases, but does not bind S-adenosyl-L-methionine. It is required for correct assembly of the 2 Fe-S clusters.</text>
</comment>
<evidence type="ECO:0000259" key="11">
    <source>
        <dbReference type="Pfam" id="PF05093"/>
    </source>
</evidence>
<evidence type="ECO:0000256" key="10">
    <source>
        <dbReference type="HAMAP-Rule" id="MF_03115"/>
    </source>
</evidence>
<dbReference type="EMBL" id="JAVRJZ010000005">
    <property type="protein sequence ID" value="KAK2722398.1"/>
    <property type="molecule type" value="Genomic_DNA"/>
</dbReference>
<accession>A0AA88L8H4</accession>
<feature type="binding site" evidence="10">
    <location>
        <position position="273"/>
    </location>
    <ligand>
        <name>[4Fe-4S] cluster</name>
        <dbReference type="ChEBI" id="CHEBI:49883"/>
    </ligand>
</feature>
<evidence type="ECO:0000256" key="8">
    <source>
        <dbReference type="ARBA" id="ARBA00023014"/>
    </source>
</evidence>
<feature type="short sequence motif" description="Cx2C motif 1" evidence="10">
    <location>
        <begin position="259"/>
        <end position="262"/>
    </location>
</feature>
<evidence type="ECO:0000313" key="14">
    <source>
        <dbReference type="Proteomes" id="UP001187531"/>
    </source>
</evidence>
<feature type="binding site" evidence="10">
    <location>
        <position position="232"/>
    </location>
    <ligand>
        <name>[2Fe-2S] cluster</name>
        <dbReference type="ChEBI" id="CHEBI:190135"/>
    </ligand>
</feature>
<dbReference type="InterPro" id="IPR007785">
    <property type="entry name" value="Anamorsin"/>
</dbReference>
<comment type="domain">
    <text evidence="10">The C-terminal domain binds 2 Fe-S clusters but is otherwise mostly in an intrinsically disordered conformation.</text>
</comment>
<dbReference type="GO" id="GO:0009055">
    <property type="term" value="F:electron transfer activity"/>
    <property type="evidence" value="ECO:0007669"/>
    <property type="project" value="UniProtKB-UniRule"/>
</dbReference>
<feature type="binding site" evidence="10">
    <location>
        <position position="220"/>
    </location>
    <ligand>
        <name>[2Fe-2S] cluster</name>
        <dbReference type="ChEBI" id="CHEBI:190135"/>
    </ligand>
</feature>
<keyword evidence="5 10" id="KW-0001">2Fe-2S</keyword>
<dbReference type="InterPro" id="IPR046408">
    <property type="entry name" value="CIAPIN1"/>
</dbReference>
<evidence type="ECO:0000256" key="2">
    <source>
        <dbReference type="ARBA" id="ARBA00008169"/>
    </source>
</evidence>
<evidence type="ECO:0000256" key="5">
    <source>
        <dbReference type="ARBA" id="ARBA00022714"/>
    </source>
</evidence>
<dbReference type="GO" id="GO:0016226">
    <property type="term" value="P:iron-sulfur cluster assembly"/>
    <property type="evidence" value="ECO:0007669"/>
    <property type="project" value="UniProtKB-UniRule"/>
</dbReference>
<evidence type="ECO:0000256" key="3">
    <source>
        <dbReference type="ARBA" id="ARBA00022485"/>
    </source>
</evidence>
<gene>
    <name evidence="13" type="ORF">QYM36_002813</name>
</gene>
<comment type="caution">
    <text evidence="13">The sequence shown here is derived from an EMBL/GenBank/DDBJ whole genome shotgun (WGS) entry which is preliminary data.</text>
</comment>
<reference evidence="13" key="1">
    <citation type="submission" date="2023-07" db="EMBL/GenBank/DDBJ databases">
        <title>Chromosome-level genome assembly of Artemia franciscana.</title>
        <authorList>
            <person name="Jo E."/>
        </authorList>
    </citation>
    <scope>NUCLEOTIDE SEQUENCE</scope>
    <source>
        <tissue evidence="13">Whole body</tissue>
    </source>
</reference>
<dbReference type="GO" id="GO:0046872">
    <property type="term" value="F:metal ion binding"/>
    <property type="evidence" value="ECO:0007669"/>
    <property type="project" value="UniProtKB-KW"/>
</dbReference>
<protein>
    <recommendedName>
        <fullName evidence="10">Anamorsin homolog</fullName>
    </recommendedName>
    <alternativeName>
        <fullName evidence="10">Fe-S cluster assembly protein DRE2 homolog</fullName>
    </alternativeName>
</protein>
<dbReference type="PANTHER" id="PTHR13273">
    <property type="entry name" value="ANAMORSIN"/>
    <property type="match status" value="1"/>
</dbReference>
<feature type="binding site" evidence="10">
    <location>
        <position position="270"/>
    </location>
    <ligand>
        <name>[4Fe-4S] cluster</name>
        <dbReference type="ChEBI" id="CHEBI:49883"/>
    </ligand>
</feature>
<keyword evidence="6 10" id="KW-0479">Metal-binding</keyword>
<dbReference type="GO" id="GO:0051537">
    <property type="term" value="F:2 iron, 2 sulfur cluster binding"/>
    <property type="evidence" value="ECO:0007669"/>
    <property type="project" value="UniProtKB-UniRule"/>
</dbReference>
<dbReference type="HAMAP" id="MF_03115">
    <property type="entry name" value="Anamorsin"/>
    <property type="match status" value="1"/>
</dbReference>
<comment type="function">
    <text evidence="10">Component of the cytosolic iron-sulfur (Fe-S) protein assembly (CIA) machinery. Required for the maturation of extramitochondrial Fe-S proteins. Part of an electron transfer chain functioning in an early step of cytosolic Fe-S biogenesis, facilitating the de novo assembly of a [4Fe-4S] cluster on the cytosolic Fe-S scaffold complex. Electrons are transferred from NADPH via a FAD- and FMN-containing diflavin oxidoreductase. Together with the diflavin oxidoreductase, also required for the assembly of the diferric tyrosyl radical cofactor of ribonucleotide reductase (RNR), probably by providing electrons for reduction during radical cofactor maturation in the catalytic small subunit.</text>
</comment>
<dbReference type="Pfam" id="PF20922">
    <property type="entry name" value="Anamorsin_N"/>
    <property type="match status" value="1"/>
</dbReference>
<dbReference type="GO" id="GO:0051539">
    <property type="term" value="F:4 iron, 4 sulfur cluster binding"/>
    <property type="evidence" value="ECO:0007669"/>
    <property type="project" value="UniProtKB-KW"/>
</dbReference>
<comment type="caution">
    <text evidence="10">Lacks conserved residue(s) required for the propagation of feature annotation.</text>
</comment>
<comment type="cofactor">
    <cofactor evidence="10">
        <name>[2Fe-2S] cluster</name>
        <dbReference type="ChEBI" id="CHEBI:190135"/>
    </cofactor>
</comment>
<keyword evidence="9 10" id="KW-0496">Mitochondrion</keyword>
<keyword evidence="4 10" id="KW-0963">Cytoplasm</keyword>
<evidence type="ECO:0000256" key="9">
    <source>
        <dbReference type="ARBA" id="ARBA00023128"/>
    </source>
</evidence>
<comment type="subunit">
    <text evidence="10">Monomer.</text>
</comment>
<feature type="binding site" evidence="10">
    <location>
        <position position="262"/>
    </location>
    <ligand>
        <name>[4Fe-4S] cluster</name>
        <dbReference type="ChEBI" id="CHEBI:49883"/>
    </ligand>
</feature>
<organism evidence="13 14">
    <name type="scientific">Artemia franciscana</name>
    <name type="common">Brine shrimp</name>
    <name type="synonym">Artemia sanfranciscana</name>
    <dbReference type="NCBI Taxonomy" id="6661"/>
    <lineage>
        <taxon>Eukaryota</taxon>
        <taxon>Metazoa</taxon>
        <taxon>Ecdysozoa</taxon>
        <taxon>Arthropoda</taxon>
        <taxon>Crustacea</taxon>
        <taxon>Branchiopoda</taxon>
        <taxon>Anostraca</taxon>
        <taxon>Artemiidae</taxon>
        <taxon>Artemia</taxon>
    </lineage>
</organism>
<keyword evidence="8 10" id="KW-0411">Iron-sulfur</keyword>
<feature type="short sequence motif" description="Cx2C motif 2" evidence="10">
    <location>
        <begin position="270"/>
        <end position="273"/>
    </location>
</feature>
<dbReference type="InterPro" id="IPR049011">
    <property type="entry name" value="Anamorsin_N_metazoan"/>
</dbReference>
<feature type="binding site" evidence="10">
    <location>
        <position position="259"/>
    </location>
    <ligand>
        <name>[4Fe-4S] cluster</name>
        <dbReference type="ChEBI" id="CHEBI:49883"/>
    </ligand>
</feature>
<dbReference type="InterPro" id="IPR029063">
    <property type="entry name" value="SAM-dependent_MTases_sf"/>
</dbReference>
<name>A0AA88L8H4_ARTSF</name>
<dbReference type="AlphaFoldDB" id="A0AA88L8H4"/>
<feature type="domain" description="Anamorsin C-terminal" evidence="11">
    <location>
        <begin position="247"/>
        <end position="288"/>
    </location>
</feature>
<keyword evidence="7 10" id="KW-0408">Iron</keyword>
<evidence type="ECO:0000256" key="6">
    <source>
        <dbReference type="ARBA" id="ARBA00022723"/>
    </source>
</evidence>
<dbReference type="Proteomes" id="UP001187531">
    <property type="component" value="Unassembled WGS sequence"/>
</dbReference>
<dbReference type="PANTHER" id="PTHR13273:SF14">
    <property type="entry name" value="ANAMORSIN"/>
    <property type="match status" value="1"/>
</dbReference>
<dbReference type="Pfam" id="PF05093">
    <property type="entry name" value="CIAPIN1"/>
    <property type="match status" value="1"/>
</dbReference>
<keyword evidence="14" id="KW-1185">Reference proteome</keyword>
<evidence type="ECO:0000259" key="12">
    <source>
        <dbReference type="Pfam" id="PF20922"/>
    </source>
</evidence>
<evidence type="ECO:0000313" key="13">
    <source>
        <dbReference type="EMBL" id="KAK2722398.1"/>
    </source>
</evidence>
<evidence type="ECO:0000256" key="4">
    <source>
        <dbReference type="ARBA" id="ARBA00022490"/>
    </source>
</evidence>
<evidence type="ECO:0000256" key="7">
    <source>
        <dbReference type="ARBA" id="ARBA00023004"/>
    </source>
</evidence>
<keyword evidence="3 10" id="KW-0004">4Fe-4S</keyword>
<feature type="binding site" evidence="10">
    <location>
        <position position="229"/>
    </location>
    <ligand>
        <name>[2Fe-2S] cluster</name>
        <dbReference type="ChEBI" id="CHEBI:190135"/>
    </ligand>
</feature>
<comment type="similarity">
    <text evidence="2 10">Belongs to the anamorsin family.</text>
</comment>
<proteinExistence type="inferred from homology"/>
<feature type="region of interest" description="Fe-S binding site B" evidence="10">
    <location>
        <begin position="259"/>
        <end position="273"/>
    </location>
</feature>
<evidence type="ECO:0000256" key="1">
    <source>
        <dbReference type="ARBA" id="ARBA00001966"/>
    </source>
</evidence>
<comment type="cofactor">
    <cofactor evidence="1 10">
        <name>[4Fe-4S] cluster</name>
        <dbReference type="ChEBI" id="CHEBI:49883"/>
    </cofactor>
</comment>